<dbReference type="Proteomes" id="UP001244207">
    <property type="component" value="Unassembled WGS sequence"/>
</dbReference>
<gene>
    <name evidence="1" type="ORF">BDZ83DRAFT_626481</name>
</gene>
<comment type="caution">
    <text evidence="1">The sequence shown here is derived from an EMBL/GenBank/DDBJ whole genome shotgun (WGS) entry which is preliminary data.</text>
</comment>
<dbReference type="RefSeq" id="XP_060363415.1">
    <property type="nucleotide sequence ID" value="XM_060508564.1"/>
</dbReference>
<sequence length="131" mass="14513">MISLGRYCPNNLLDSSTKDVRVLLRKLSLYVSSIPEKDFKAIVGFSKLRSFEERRHDAMSTYTVISGPAMRPSFALDSTDSNVLNRRHPSLGAITPLAVSIDFPPLFRFLPRSRSAFTPIARCKPVSPGAA</sequence>
<accession>A0AAD8XHC2</accession>
<dbReference type="AlphaFoldDB" id="A0AAD8XHC2"/>
<keyword evidence="2" id="KW-1185">Reference proteome</keyword>
<evidence type="ECO:0000313" key="1">
    <source>
        <dbReference type="EMBL" id="KAK1723360.1"/>
    </source>
</evidence>
<protein>
    <submittedName>
        <fullName evidence="1">Uncharacterized protein</fullName>
    </submittedName>
</protein>
<name>A0AAD8XHC2_GLOAC</name>
<proteinExistence type="predicted"/>
<reference evidence="1" key="1">
    <citation type="submission" date="2021-12" db="EMBL/GenBank/DDBJ databases">
        <title>Comparative genomics, transcriptomics and evolutionary studies reveal genomic signatures of adaptation to plant cell wall in hemibiotrophic fungi.</title>
        <authorList>
            <consortium name="DOE Joint Genome Institute"/>
            <person name="Baroncelli R."/>
            <person name="Diaz J.F."/>
            <person name="Benocci T."/>
            <person name="Peng M."/>
            <person name="Battaglia E."/>
            <person name="Haridas S."/>
            <person name="Andreopoulos W."/>
            <person name="Labutti K."/>
            <person name="Pangilinan J."/>
            <person name="Floch G.L."/>
            <person name="Makela M.R."/>
            <person name="Henrissat B."/>
            <person name="Grigoriev I.V."/>
            <person name="Crouch J.A."/>
            <person name="De Vries R.P."/>
            <person name="Sukno S.A."/>
            <person name="Thon M.R."/>
        </authorList>
    </citation>
    <scope>NUCLEOTIDE SEQUENCE</scope>
    <source>
        <strain evidence="1">CBS 112980</strain>
    </source>
</reference>
<organism evidence="1 2">
    <name type="scientific">Glomerella acutata</name>
    <name type="common">Colletotrichum acutatum</name>
    <dbReference type="NCBI Taxonomy" id="27357"/>
    <lineage>
        <taxon>Eukaryota</taxon>
        <taxon>Fungi</taxon>
        <taxon>Dikarya</taxon>
        <taxon>Ascomycota</taxon>
        <taxon>Pezizomycotina</taxon>
        <taxon>Sordariomycetes</taxon>
        <taxon>Hypocreomycetidae</taxon>
        <taxon>Glomerellales</taxon>
        <taxon>Glomerellaceae</taxon>
        <taxon>Colletotrichum</taxon>
        <taxon>Colletotrichum acutatum species complex</taxon>
    </lineage>
</organism>
<evidence type="ECO:0000313" key="2">
    <source>
        <dbReference type="Proteomes" id="UP001244207"/>
    </source>
</evidence>
<dbReference type="EMBL" id="JAHMHS010000066">
    <property type="protein sequence ID" value="KAK1723360.1"/>
    <property type="molecule type" value="Genomic_DNA"/>
</dbReference>
<dbReference type="GeneID" id="85392463"/>